<evidence type="ECO:0000313" key="1">
    <source>
        <dbReference type="EMBL" id="KIL79909.1"/>
    </source>
</evidence>
<protein>
    <recommendedName>
        <fullName evidence="3">Ribose 5-phosphate isomerase B</fullName>
    </recommendedName>
</protein>
<proteinExistence type="predicted"/>
<organism evidence="1 2">
    <name type="scientific">Bacillus badius</name>
    <dbReference type="NCBI Taxonomy" id="1455"/>
    <lineage>
        <taxon>Bacteria</taxon>
        <taxon>Bacillati</taxon>
        <taxon>Bacillota</taxon>
        <taxon>Bacilli</taxon>
        <taxon>Bacillales</taxon>
        <taxon>Bacillaceae</taxon>
        <taxon>Pseudobacillus</taxon>
    </lineage>
</organism>
<gene>
    <name evidence="1" type="ORF">SD77_2363</name>
</gene>
<dbReference type="EMBL" id="JXLP01000002">
    <property type="protein sequence ID" value="KIL79909.1"/>
    <property type="molecule type" value="Genomic_DNA"/>
</dbReference>
<comment type="caution">
    <text evidence="1">The sequence shown here is derived from an EMBL/GenBank/DDBJ whole genome shotgun (WGS) entry which is preliminary data.</text>
</comment>
<evidence type="ECO:0008006" key="3">
    <source>
        <dbReference type="Google" id="ProtNLM"/>
    </source>
</evidence>
<keyword evidence="2" id="KW-1185">Reference proteome</keyword>
<sequence length="38" mass="4385">MDQGRTFAYFIVPAAKRQTSAVLSSDTARLHYNNIFFF</sequence>
<dbReference type="Proteomes" id="UP000031982">
    <property type="component" value="Unassembled WGS sequence"/>
</dbReference>
<evidence type="ECO:0000313" key="2">
    <source>
        <dbReference type="Proteomes" id="UP000031982"/>
    </source>
</evidence>
<reference evidence="1 2" key="1">
    <citation type="submission" date="2015-01" db="EMBL/GenBank/DDBJ databases">
        <title>Genome Assembly of Bacillus badius MTCC 1458.</title>
        <authorList>
            <person name="Verma A."/>
            <person name="Khatri I."/>
            <person name="Mual P."/>
            <person name="Subramanian S."/>
            <person name="Krishnamurthi S."/>
        </authorList>
    </citation>
    <scope>NUCLEOTIDE SEQUENCE [LARGE SCALE GENOMIC DNA]</scope>
    <source>
        <strain evidence="1 2">MTCC 1458</strain>
    </source>
</reference>
<name>A0ABR5AYU7_BACBA</name>
<accession>A0ABR5AYU7</accession>